<dbReference type="Gene3D" id="3.40.50.10480">
    <property type="entry name" value="Probable brix-domain ribosomal biogenesis protein"/>
    <property type="match status" value="1"/>
</dbReference>
<dbReference type="SMART" id="SM00879">
    <property type="entry name" value="Brix"/>
    <property type="match status" value="1"/>
</dbReference>
<evidence type="ECO:0000256" key="1">
    <source>
        <dbReference type="ARBA" id="ARBA00040513"/>
    </source>
</evidence>
<feature type="domain" description="Brix" evidence="2">
    <location>
        <begin position="133"/>
        <end position="318"/>
    </location>
</feature>
<dbReference type="GeneID" id="8443782"/>
<dbReference type="AlphaFoldDB" id="C4JLE1"/>
<dbReference type="eggNOG" id="KOG2781">
    <property type="taxonomic scope" value="Eukaryota"/>
</dbReference>
<evidence type="ECO:0000313" key="4">
    <source>
        <dbReference type="Proteomes" id="UP000002058"/>
    </source>
</evidence>
<dbReference type="RefSeq" id="XP_002544132.1">
    <property type="nucleotide sequence ID" value="XM_002544086.1"/>
</dbReference>
<dbReference type="FunFam" id="3.40.50.10480:FF:000001">
    <property type="entry name" value="IMP4, U3 small nucleolar ribonucleoprotein"/>
    <property type="match status" value="1"/>
</dbReference>
<keyword evidence="3" id="KW-0687">Ribonucleoprotein</keyword>
<dbReference type="KEGG" id="ure:UREG_03649"/>
<dbReference type="PANTHER" id="PTHR22734:SF2">
    <property type="entry name" value="U3 SMALL NUCLEOLAR RIBONUCLEOPROTEIN PROTEIN IMP4"/>
    <property type="match status" value="1"/>
</dbReference>
<protein>
    <recommendedName>
        <fullName evidence="1">U3 small nucleolar ribonucleoprotein protein IMP4</fullName>
    </recommendedName>
</protein>
<gene>
    <name evidence="3" type="ORF">UREG_03649</name>
</gene>
<dbReference type="GO" id="GO:0005654">
    <property type="term" value="C:nucleoplasm"/>
    <property type="evidence" value="ECO:0007669"/>
    <property type="project" value="UniProtKB-ARBA"/>
</dbReference>
<dbReference type="GO" id="GO:0032040">
    <property type="term" value="C:small-subunit processome"/>
    <property type="evidence" value="ECO:0007669"/>
    <property type="project" value="EnsemblFungi"/>
</dbReference>
<dbReference type="InterPro" id="IPR044281">
    <property type="entry name" value="IMP4/RPF1"/>
</dbReference>
<dbReference type="Proteomes" id="UP000002058">
    <property type="component" value="Unassembled WGS sequence"/>
</dbReference>
<dbReference type="EMBL" id="CH476616">
    <property type="protein sequence ID" value="EEP78803.1"/>
    <property type="molecule type" value="Genomic_DNA"/>
</dbReference>
<evidence type="ECO:0000313" key="3">
    <source>
        <dbReference type="EMBL" id="EEP78803.1"/>
    </source>
</evidence>
<dbReference type="FunCoup" id="C4JLE1">
    <property type="interactions" value="793"/>
</dbReference>
<dbReference type="GO" id="GO:0006364">
    <property type="term" value="P:rRNA processing"/>
    <property type="evidence" value="ECO:0007669"/>
    <property type="project" value="EnsemblFungi"/>
</dbReference>
<organism evidence="3 4">
    <name type="scientific">Uncinocarpus reesii (strain UAMH 1704)</name>
    <dbReference type="NCBI Taxonomy" id="336963"/>
    <lineage>
        <taxon>Eukaryota</taxon>
        <taxon>Fungi</taxon>
        <taxon>Dikarya</taxon>
        <taxon>Ascomycota</taxon>
        <taxon>Pezizomycotina</taxon>
        <taxon>Eurotiomycetes</taxon>
        <taxon>Eurotiomycetidae</taxon>
        <taxon>Onygenales</taxon>
        <taxon>Onygenaceae</taxon>
        <taxon>Uncinocarpus</taxon>
    </lineage>
</organism>
<dbReference type="PROSITE" id="PS50833">
    <property type="entry name" value="BRIX"/>
    <property type="match status" value="1"/>
</dbReference>
<dbReference type="GO" id="GO:0042134">
    <property type="term" value="F:rRNA primary transcript binding"/>
    <property type="evidence" value="ECO:0007669"/>
    <property type="project" value="EnsemblFungi"/>
</dbReference>
<dbReference type="GO" id="GO:0030515">
    <property type="term" value="F:snoRNA binding"/>
    <property type="evidence" value="ECO:0007669"/>
    <property type="project" value="EnsemblFungi"/>
</dbReference>
<dbReference type="OrthoDB" id="10253204at2759"/>
<sequence>MALTGSLENCNSAVAPKVTWGEPASFKLVAFSGQGLLFGMIRRQARERRDYLYRRALLLRDASIAEKRAKLKASLASGKPLDPSIANDKALRQDFKYDESLQTGPDASGANSKDADQVDIDDEYAVTSGLVDPRPLVTTSRSPSSRLSTFAKEIRLLLPTSIRLNRGTLVLPDLVASASAAALTDMILLHEHRGTPTAITISHLPHGPTASFSIHNVVLRADIPNAARGTVSESYPHLIFEGFKSKLGMRVVQILKHLFPPRDAGKIGNRVVTFKNIEDSIEVRHHVFVKTGYRDVELAEVGPRMTMRLFQIRGGTLEKGAGGDVEWALTQYTRTSRKKDYL</sequence>
<dbReference type="PANTHER" id="PTHR22734">
    <property type="entry name" value="U3 SMALL NUCLEOLAR RIBONUCLEOPROTEIN PROTEIN IMP4"/>
    <property type="match status" value="1"/>
</dbReference>
<dbReference type="InParanoid" id="C4JLE1"/>
<proteinExistence type="predicted"/>
<reference evidence="4" key="1">
    <citation type="journal article" date="2009" name="Genome Res.">
        <title>Comparative genomic analyses of the human fungal pathogens Coccidioides and their relatives.</title>
        <authorList>
            <person name="Sharpton T.J."/>
            <person name="Stajich J.E."/>
            <person name="Rounsley S.D."/>
            <person name="Gardner M.J."/>
            <person name="Wortman J.R."/>
            <person name="Jordar V.S."/>
            <person name="Maiti R."/>
            <person name="Kodira C.D."/>
            <person name="Neafsey D.E."/>
            <person name="Zeng Q."/>
            <person name="Hung C.-Y."/>
            <person name="McMahan C."/>
            <person name="Muszewska A."/>
            <person name="Grynberg M."/>
            <person name="Mandel M.A."/>
            <person name="Kellner E.M."/>
            <person name="Barker B.M."/>
            <person name="Galgiani J.N."/>
            <person name="Orbach M.J."/>
            <person name="Kirkland T.N."/>
            <person name="Cole G.T."/>
            <person name="Henn M.R."/>
            <person name="Birren B.W."/>
            <person name="Taylor J.W."/>
        </authorList>
    </citation>
    <scope>NUCLEOTIDE SEQUENCE [LARGE SCALE GENOMIC DNA]</scope>
    <source>
        <strain evidence="4">UAMH 1704</strain>
    </source>
</reference>
<dbReference type="HOGENOM" id="CLU_040063_2_0_1"/>
<dbReference type="GO" id="GO:0042274">
    <property type="term" value="P:ribosomal small subunit biogenesis"/>
    <property type="evidence" value="ECO:0007669"/>
    <property type="project" value="EnsemblFungi"/>
</dbReference>
<dbReference type="GO" id="GO:0140691">
    <property type="term" value="F:RNA folding chaperone"/>
    <property type="evidence" value="ECO:0007669"/>
    <property type="project" value="EnsemblFungi"/>
</dbReference>
<dbReference type="InterPro" id="IPR007109">
    <property type="entry name" value="Brix"/>
</dbReference>
<dbReference type="SUPFAM" id="SSF52954">
    <property type="entry name" value="Class II aaRS ABD-related"/>
    <property type="match status" value="1"/>
</dbReference>
<dbReference type="Pfam" id="PF04427">
    <property type="entry name" value="Brix"/>
    <property type="match status" value="1"/>
</dbReference>
<dbReference type="STRING" id="336963.C4JLE1"/>
<dbReference type="GO" id="GO:0034457">
    <property type="term" value="C:Mpp10 complex"/>
    <property type="evidence" value="ECO:0007669"/>
    <property type="project" value="EnsemblFungi"/>
</dbReference>
<keyword evidence="4" id="KW-1185">Reference proteome</keyword>
<dbReference type="OMA" id="IGTMSEQ"/>
<evidence type="ECO:0000259" key="2">
    <source>
        <dbReference type="PROSITE" id="PS50833"/>
    </source>
</evidence>
<name>C4JLE1_UNCRE</name>
<dbReference type="GO" id="GO:0043047">
    <property type="term" value="F:single-stranded telomeric DNA binding"/>
    <property type="evidence" value="ECO:0007669"/>
    <property type="project" value="EnsemblFungi"/>
</dbReference>
<dbReference type="VEuPathDB" id="FungiDB:UREG_03649"/>
<accession>C4JLE1</accession>